<proteinExistence type="predicted"/>
<evidence type="ECO:0000256" key="1">
    <source>
        <dbReference type="ARBA" id="ARBA00012493"/>
    </source>
</evidence>
<dbReference type="InterPro" id="IPR041373">
    <property type="entry name" value="RT_RNaseH"/>
</dbReference>
<dbReference type="Gene3D" id="2.40.70.10">
    <property type="entry name" value="Acid Proteases"/>
    <property type="match status" value="1"/>
</dbReference>
<feature type="region of interest" description="Disordered" evidence="8">
    <location>
        <begin position="1"/>
        <end position="32"/>
    </location>
</feature>
<dbReference type="SUPFAM" id="SSF53098">
    <property type="entry name" value="Ribonuclease H-like"/>
    <property type="match status" value="1"/>
</dbReference>
<evidence type="ECO:0000256" key="8">
    <source>
        <dbReference type="SAM" id="MobiDB-lite"/>
    </source>
</evidence>
<dbReference type="GO" id="GO:0003964">
    <property type="term" value="F:RNA-directed DNA polymerase activity"/>
    <property type="evidence" value="ECO:0007669"/>
    <property type="project" value="UniProtKB-KW"/>
</dbReference>
<dbReference type="FlyBase" id="FBgn0044142">
    <property type="gene designation" value="Dvir\Ulysses\ORF2"/>
</dbReference>
<evidence type="ECO:0000313" key="11">
    <source>
        <dbReference type="FlyBase" id="FBgn0044142"/>
    </source>
</evidence>
<dbReference type="CDD" id="cd09274">
    <property type="entry name" value="RNase_HI_RT_Ty3"/>
    <property type="match status" value="1"/>
</dbReference>
<dbReference type="EMBL" id="X56645">
    <property type="protein sequence ID" value="CAA39967.1"/>
    <property type="molecule type" value="Genomic_DNA"/>
</dbReference>
<feature type="domain" description="Integrase catalytic" evidence="9">
    <location>
        <begin position="872"/>
        <end position="1041"/>
    </location>
</feature>
<dbReference type="InterPro" id="IPR041588">
    <property type="entry name" value="Integrase_H2C2"/>
</dbReference>
<dbReference type="GO" id="GO:0006508">
    <property type="term" value="P:proteolysis"/>
    <property type="evidence" value="ECO:0007669"/>
    <property type="project" value="InterPro"/>
</dbReference>
<evidence type="ECO:0000256" key="2">
    <source>
        <dbReference type="ARBA" id="ARBA00022679"/>
    </source>
</evidence>
<evidence type="ECO:0000256" key="6">
    <source>
        <dbReference type="ARBA" id="ARBA00022801"/>
    </source>
</evidence>
<dbReference type="Pfam" id="PF00665">
    <property type="entry name" value="rve"/>
    <property type="match status" value="1"/>
</dbReference>
<dbReference type="PANTHER" id="PTHR37984:SF5">
    <property type="entry name" value="PROTEIN NYNRIN-LIKE"/>
    <property type="match status" value="1"/>
</dbReference>
<dbReference type="InterPro" id="IPR001969">
    <property type="entry name" value="Aspartic_peptidase_AS"/>
</dbReference>
<dbReference type="FunFam" id="3.30.70.270:FF:000020">
    <property type="entry name" value="Transposon Tf2-6 polyprotein-like Protein"/>
    <property type="match status" value="1"/>
</dbReference>
<dbReference type="Pfam" id="PF00078">
    <property type="entry name" value="RVT_1"/>
    <property type="match status" value="1"/>
</dbReference>
<dbReference type="GO" id="GO:0042575">
    <property type="term" value="C:DNA polymerase complex"/>
    <property type="evidence" value="ECO:0007669"/>
    <property type="project" value="UniProtKB-ARBA"/>
</dbReference>
<dbReference type="GO" id="GO:0003676">
    <property type="term" value="F:nucleic acid binding"/>
    <property type="evidence" value="ECO:0007669"/>
    <property type="project" value="InterPro"/>
</dbReference>
<dbReference type="SUPFAM" id="SSF56672">
    <property type="entry name" value="DNA/RNA polymerases"/>
    <property type="match status" value="1"/>
</dbReference>
<dbReference type="PROSITE" id="PS50994">
    <property type="entry name" value="INTEGRASE"/>
    <property type="match status" value="1"/>
</dbReference>
<dbReference type="InterPro" id="IPR012337">
    <property type="entry name" value="RNaseH-like_sf"/>
</dbReference>
<evidence type="ECO:0000313" key="10">
    <source>
        <dbReference type="EMBL" id="CAA39967.1"/>
    </source>
</evidence>
<dbReference type="InterPro" id="IPR043128">
    <property type="entry name" value="Rev_trsase/Diguanyl_cyclase"/>
</dbReference>
<dbReference type="CDD" id="cd00303">
    <property type="entry name" value="retropepsin_like"/>
    <property type="match status" value="1"/>
</dbReference>
<dbReference type="InterPro" id="IPR000477">
    <property type="entry name" value="RT_dom"/>
</dbReference>
<dbReference type="GO" id="GO:0004519">
    <property type="term" value="F:endonuclease activity"/>
    <property type="evidence" value="ECO:0007669"/>
    <property type="project" value="UniProtKB-KW"/>
</dbReference>
<dbReference type="PROSITE" id="PS00141">
    <property type="entry name" value="ASP_PROTEASE"/>
    <property type="match status" value="1"/>
</dbReference>
<gene>
    <name evidence="11" type="primary">ORF2</name>
</gene>
<reference evidence="10" key="1">
    <citation type="journal article" date="1990" name="Proc. Natl. Acad. Sci. U.S.A.">
        <title>A long terminal repeat-containing retrotransposon is mobilized during hybrid dysgenesis in Drosophila virilis.</title>
        <authorList>
            <person name="Scheinker V.S."/>
            <person name="Lozovskaya E.R."/>
            <person name="Bishop J.G."/>
            <person name="Corces V.G."/>
            <person name="Evgen'ev M.B."/>
        </authorList>
    </citation>
    <scope>NUCLEOTIDE SEQUENCE</scope>
</reference>
<dbReference type="InterPro" id="IPR021109">
    <property type="entry name" value="Peptidase_aspartic_dom_sf"/>
</dbReference>
<dbReference type="Gene3D" id="1.10.340.70">
    <property type="match status" value="1"/>
</dbReference>
<dbReference type="GO" id="GO:0004190">
    <property type="term" value="F:aspartic-type endopeptidase activity"/>
    <property type="evidence" value="ECO:0007669"/>
    <property type="project" value="InterPro"/>
</dbReference>
<dbReference type="Gene3D" id="3.30.70.270">
    <property type="match status" value="2"/>
</dbReference>
<evidence type="ECO:0000256" key="3">
    <source>
        <dbReference type="ARBA" id="ARBA00022695"/>
    </source>
</evidence>
<keyword evidence="3" id="KW-0548">Nucleotidyltransferase</keyword>
<dbReference type="InterPro" id="IPR043502">
    <property type="entry name" value="DNA/RNA_pol_sf"/>
</dbReference>
<evidence type="ECO:0000256" key="7">
    <source>
        <dbReference type="ARBA" id="ARBA00022918"/>
    </source>
</evidence>
<accession>V9H1C7</accession>
<dbReference type="GO" id="GO:0015074">
    <property type="term" value="P:DNA integration"/>
    <property type="evidence" value="ECO:0007669"/>
    <property type="project" value="InterPro"/>
</dbReference>
<dbReference type="MEROPS" id="A02.061"/>
<reference evidence="10" key="2">
    <citation type="journal article" date="1992" name="J. Mol. Biol.">
        <title>Ulysses transposable element of Drosophila shows high structural similarities to functional domains of retroviruses.</title>
        <authorList>
            <person name="Evgen'ev M.B."/>
            <person name="Corces V.G."/>
            <person name="Lankenau D.H."/>
        </authorList>
    </citation>
    <scope>NUCLEOTIDE SEQUENCE</scope>
</reference>
<keyword evidence="2" id="KW-0808">Transferase</keyword>
<dbReference type="Gene3D" id="3.10.20.370">
    <property type="match status" value="1"/>
</dbReference>
<feature type="non-terminal residue" evidence="10">
    <location>
        <position position="1"/>
    </location>
</feature>
<dbReference type="AlphaFoldDB" id="V9H1C7"/>
<dbReference type="Pfam" id="PF17917">
    <property type="entry name" value="RT_RNaseH"/>
    <property type="match status" value="1"/>
</dbReference>
<dbReference type="InterPro" id="IPR050951">
    <property type="entry name" value="Retrovirus_Pol_polyprotein"/>
</dbReference>
<dbReference type="Pfam" id="PF17921">
    <property type="entry name" value="Integrase_H2C2"/>
    <property type="match status" value="1"/>
</dbReference>
<dbReference type="InterPro" id="IPR036397">
    <property type="entry name" value="RNaseH_sf"/>
</dbReference>
<dbReference type="Gene3D" id="3.10.10.10">
    <property type="entry name" value="HIV Type 1 Reverse Transcriptase, subunit A, domain 1"/>
    <property type="match status" value="1"/>
</dbReference>
<dbReference type="SUPFAM" id="SSF50630">
    <property type="entry name" value="Acid proteases"/>
    <property type="match status" value="1"/>
</dbReference>
<evidence type="ECO:0000259" key="9">
    <source>
        <dbReference type="PROSITE" id="PS50994"/>
    </source>
</evidence>
<keyword evidence="6" id="KW-0378">Hydrolase</keyword>
<dbReference type="InterPro" id="IPR001584">
    <property type="entry name" value="Integrase_cat-core"/>
</dbReference>
<keyword evidence="4" id="KW-0540">Nuclease</keyword>
<keyword evidence="5" id="KW-0255">Endonuclease</keyword>
<dbReference type="PANTHER" id="PTHR37984">
    <property type="entry name" value="PROTEIN CBG26694"/>
    <property type="match status" value="1"/>
</dbReference>
<dbReference type="CDD" id="cd01647">
    <property type="entry name" value="RT_LTR"/>
    <property type="match status" value="1"/>
</dbReference>
<evidence type="ECO:0000256" key="4">
    <source>
        <dbReference type="ARBA" id="ARBA00022722"/>
    </source>
</evidence>
<protein>
    <recommendedName>
        <fullName evidence="1">RNA-directed DNA polymerase</fullName>
        <ecNumber evidence="1">2.7.7.49</ecNumber>
    </recommendedName>
</protein>
<feature type="compositionally biased region" description="Basic and acidic residues" evidence="8">
    <location>
        <begin position="1"/>
        <end position="31"/>
    </location>
</feature>
<organism evidence="10">
    <name type="scientific">Drosophila virilis</name>
    <name type="common">Fruit fly</name>
    <dbReference type="NCBI Taxonomy" id="7244"/>
    <lineage>
        <taxon>Eukaryota</taxon>
        <taxon>Metazoa</taxon>
        <taxon>Ecdysozoa</taxon>
        <taxon>Arthropoda</taxon>
        <taxon>Hexapoda</taxon>
        <taxon>Insecta</taxon>
        <taxon>Pterygota</taxon>
        <taxon>Neoptera</taxon>
        <taxon>Endopterygota</taxon>
        <taxon>Diptera</taxon>
        <taxon>Brachycera</taxon>
        <taxon>Muscomorpha</taxon>
        <taxon>Ephydroidea</taxon>
        <taxon>Drosophilidae</taxon>
        <taxon>Drosophila</taxon>
    </lineage>
</organism>
<dbReference type="Gene3D" id="3.30.420.10">
    <property type="entry name" value="Ribonuclease H-like superfamily/Ribonuclease H"/>
    <property type="match status" value="1"/>
</dbReference>
<name>V9H1C7_DROVI</name>
<dbReference type="FunFam" id="3.10.20.370:FF:000001">
    <property type="entry name" value="Retrovirus-related Pol polyprotein from transposon 17.6-like protein"/>
    <property type="match status" value="1"/>
</dbReference>
<keyword evidence="7 10" id="KW-0695">RNA-directed DNA polymerase</keyword>
<evidence type="ECO:0000256" key="5">
    <source>
        <dbReference type="ARBA" id="ARBA00022759"/>
    </source>
</evidence>
<dbReference type="EC" id="2.7.7.49" evidence="1"/>
<sequence>KLSGKPQRERGDGGTDAFRDGDRGKAGEGHLPEPIIIGKETEIWNKDQDKANYNNSISKGGTLRGLPYEERVRAYMSARNRIFGERQLEGMTLATRRMVKARARFRRRRITRRQVVEAVRREESIDPRVFAEVEVAGAKMKGLLDTGASVSLLGQGCRELVEKLGWEARPYESMVRTACMGANRPILGRVVLPVKYGIERLDIVFYMCPDLRQELYLGIDFWRAFEIAPELLGPARKSETPPEASEVTVANPEVAYYRDDDDCVTDPEMWDLDNDQRSQLESVKRRFLQFEKDGLGKTHLLQHRIQLIEGAEPVKDRLNPLSPAKQEIVWAEVDKMLKLGIIEESDSPWSNRTTVVMRPGKNRFCLDARKLNSVTVKDAYPLPCIEGILSRSTRLILSLASTLSSRSGNRDGGEEQGVYGVYCTRRPLYQFRHMPFGLCNAAQHFEAHDKVIPANLRSNVFVYLDDLLIISADFPTHLKYLELVAECLRNANLTIGMAKSKFLFRNLNYLGFIQLRRRTWRMDPGRVEAIRNIPNPRTVKELRSFLGTAGWYRRFIKNFAEISVPLTDALKKRTGRFVLSDEAIEAIESLKLALTTAPVLVHADFRRPFFIQCDASHYGVGAVLFQLDDEQQERPIAFFSAKLNKHQINYSVTEKECLAAKLAIHRFRPYVEMMPFTVITDHASLQWLMSLKDLSGRLARWSLELQAFPFSMQYRKGADNVCRHIVRSVEEVELTPEDLLGFQTPEFESPNIEELIREVMSQQGKFPDLSSGRTDFSSRGTVHESLEDEVEGTSWKLWVPESLTAGLIQQATRRTRRSAHGGMRKTLHALARQYYWPNMAIQVRDYVRKCDTCKETKAQNYRMQVGIGEEVRTDRPFQKLYIDFLGKYPRSKRGHAWIFVVVDHFSKFTFLKAMREATAADVVNFLVHEVFFKFGVPEVIHSDNGRQFVSKSFDAMVQAFGITHLRTPVYSPQSNAAERVNRTVLSAIRTYLGQDHREWDAYLPEVEVAIRNAVHSGYGSHSVLRGLWTADVPEWFQLQTGQEAVDHWPTTVFLTLTQRTDWL</sequence>